<proteinExistence type="predicted"/>
<dbReference type="PANTHER" id="PTHR37299">
    <property type="entry name" value="TRANSCRIPTIONAL REGULATOR-RELATED"/>
    <property type="match status" value="1"/>
</dbReference>
<dbReference type="InterPro" id="IPR007492">
    <property type="entry name" value="LytTR_DNA-bd_dom"/>
</dbReference>
<dbReference type="GO" id="GO:0003677">
    <property type="term" value="F:DNA binding"/>
    <property type="evidence" value="ECO:0007669"/>
    <property type="project" value="InterPro"/>
</dbReference>
<evidence type="ECO:0000259" key="1">
    <source>
        <dbReference type="PROSITE" id="PS50930"/>
    </source>
</evidence>
<dbReference type="KEGG" id="ddl:Desdi_0598"/>
<reference evidence="3" key="1">
    <citation type="submission" date="2012-02" db="EMBL/GenBank/DDBJ databases">
        <title>Complete sequence of Desulfitobacterium dichloroeliminans LMG P-21439.</title>
        <authorList>
            <person name="Lucas S."/>
            <person name="Han J."/>
            <person name="Lapidus A."/>
            <person name="Cheng J.-F."/>
            <person name="Goodwin L."/>
            <person name="Pitluck S."/>
            <person name="Peters L."/>
            <person name="Ovchinnikova G."/>
            <person name="Teshima H."/>
            <person name="Detter J.C."/>
            <person name="Han C."/>
            <person name="Tapia R."/>
            <person name="Land M."/>
            <person name="Hauser L."/>
            <person name="Kyrpides N."/>
            <person name="Ivanova N."/>
            <person name="Pagani I."/>
            <person name="Kruse T."/>
            <person name="de Vos W.M."/>
            <person name="Boon N."/>
            <person name="Smidt H."/>
            <person name="Woyke T."/>
        </authorList>
    </citation>
    <scope>NUCLEOTIDE SEQUENCE [LARGE SCALE GENOMIC DNA]</scope>
    <source>
        <strain evidence="3">LMG P-21439 / DCA1</strain>
    </source>
</reference>
<dbReference type="InterPro" id="IPR046947">
    <property type="entry name" value="LytR-like"/>
</dbReference>
<dbReference type="PROSITE" id="PS50930">
    <property type="entry name" value="HTH_LYTTR"/>
    <property type="match status" value="1"/>
</dbReference>
<dbReference type="eggNOG" id="COG3279">
    <property type="taxonomic scope" value="Bacteria"/>
</dbReference>
<dbReference type="Pfam" id="PF04397">
    <property type="entry name" value="LytTR"/>
    <property type="match status" value="1"/>
</dbReference>
<dbReference type="PANTHER" id="PTHR37299:SF4">
    <property type="entry name" value="TRANSCRIPTIONAL REGULATOR"/>
    <property type="match status" value="1"/>
</dbReference>
<feature type="domain" description="HTH LytTR-type" evidence="1">
    <location>
        <begin position="41"/>
        <end position="145"/>
    </location>
</feature>
<dbReference type="EMBL" id="CP003344">
    <property type="protein sequence ID" value="AGA68129.1"/>
    <property type="molecule type" value="Genomic_DNA"/>
</dbReference>
<gene>
    <name evidence="2" type="ordered locus">Desdi_0598</name>
</gene>
<sequence length="146" mass="16989">MKINVETIDETEEEQVLIQCHEVTASISEIVDFLKSREISMEAFQGSQIFYISLKDIYYIEAVDNKVFAYLESKVYELKSKLYELESGYEECHFFRCSKSVIVNLMKVHSIKPALNGRFLAKLTNEESVIISRQYVPQLKERLKGC</sequence>
<dbReference type="STRING" id="871963.Desdi_0598"/>
<dbReference type="GO" id="GO:0000156">
    <property type="term" value="F:phosphorelay response regulator activity"/>
    <property type="evidence" value="ECO:0007669"/>
    <property type="project" value="InterPro"/>
</dbReference>
<name>L0F2S0_DESDL</name>
<accession>L0F2S0</accession>
<evidence type="ECO:0000313" key="2">
    <source>
        <dbReference type="EMBL" id="AGA68129.1"/>
    </source>
</evidence>
<dbReference type="AlphaFoldDB" id="L0F2S0"/>
<dbReference type="RefSeq" id="WP_015261131.1">
    <property type="nucleotide sequence ID" value="NC_019903.1"/>
</dbReference>
<dbReference type="Gene3D" id="2.40.50.1020">
    <property type="entry name" value="LytTr DNA-binding domain"/>
    <property type="match status" value="1"/>
</dbReference>
<evidence type="ECO:0000313" key="3">
    <source>
        <dbReference type="Proteomes" id="UP000010797"/>
    </source>
</evidence>
<dbReference type="HOGENOM" id="CLU_106729_0_0_9"/>
<dbReference type="OrthoDB" id="9808614at2"/>
<organism evidence="2 3">
    <name type="scientific">Desulfitobacterium dichloroeliminans (strain LMG P-21439 / DCA1)</name>
    <dbReference type="NCBI Taxonomy" id="871963"/>
    <lineage>
        <taxon>Bacteria</taxon>
        <taxon>Bacillati</taxon>
        <taxon>Bacillota</taxon>
        <taxon>Clostridia</taxon>
        <taxon>Eubacteriales</taxon>
        <taxon>Desulfitobacteriaceae</taxon>
        <taxon>Desulfitobacterium</taxon>
    </lineage>
</organism>
<protein>
    <submittedName>
        <fullName evidence="2">Response regulator of the LytR/AlgR family</fullName>
    </submittedName>
</protein>
<dbReference type="Proteomes" id="UP000010797">
    <property type="component" value="Chromosome"/>
</dbReference>
<dbReference type="SMART" id="SM00850">
    <property type="entry name" value="LytTR"/>
    <property type="match status" value="1"/>
</dbReference>
<keyword evidence="3" id="KW-1185">Reference proteome</keyword>